<keyword evidence="3" id="KW-1185">Reference proteome</keyword>
<gene>
    <name evidence="2" type="ORF">DILT_LOCUS2978</name>
</gene>
<dbReference type="AlphaFoldDB" id="A0A3P6SSK5"/>
<feature type="region of interest" description="Disordered" evidence="1">
    <location>
        <begin position="133"/>
        <end position="179"/>
    </location>
</feature>
<accession>A0A3P6SSK5</accession>
<evidence type="ECO:0000256" key="1">
    <source>
        <dbReference type="SAM" id="MobiDB-lite"/>
    </source>
</evidence>
<dbReference type="OrthoDB" id="6264988at2759"/>
<proteinExistence type="predicted"/>
<feature type="compositionally biased region" description="Low complexity" evidence="1">
    <location>
        <begin position="11"/>
        <end position="20"/>
    </location>
</feature>
<protein>
    <submittedName>
        <fullName evidence="2">Uncharacterized protein</fullName>
    </submittedName>
</protein>
<sequence length="265" mass="29154">MHSHQMAVSAELPRPTLPTPLILGGETTVPTCRFRPGLRPIRIIDMNQFRFRRKPNSDHQTPSSSPKFFRKSVICSATLPKQTAATASSRRQPLKAFPQDTVSAQMSLRDLSLQSSAGNAYTISSKASQLPYTEKKSTRITTNPVYRRHSSASITQSSSGDDEILKPDEDAVPGNNRKRRSALFSLSKKRRESFSSLTDTKSTGGVITRLRSSAQLTYEVMKRAVRRRSQTALSSCGGGRSPHQRSDVEPTAAAAAATDDERLSF</sequence>
<reference evidence="2 3" key="1">
    <citation type="submission" date="2018-11" db="EMBL/GenBank/DDBJ databases">
        <authorList>
            <consortium name="Pathogen Informatics"/>
        </authorList>
    </citation>
    <scope>NUCLEOTIDE SEQUENCE [LARGE SCALE GENOMIC DNA]</scope>
</reference>
<organism evidence="2 3">
    <name type="scientific">Dibothriocephalus latus</name>
    <name type="common">Fish tapeworm</name>
    <name type="synonym">Diphyllobothrium latum</name>
    <dbReference type="NCBI Taxonomy" id="60516"/>
    <lineage>
        <taxon>Eukaryota</taxon>
        <taxon>Metazoa</taxon>
        <taxon>Spiralia</taxon>
        <taxon>Lophotrochozoa</taxon>
        <taxon>Platyhelminthes</taxon>
        <taxon>Cestoda</taxon>
        <taxon>Eucestoda</taxon>
        <taxon>Diphyllobothriidea</taxon>
        <taxon>Diphyllobothriidae</taxon>
        <taxon>Dibothriocephalus</taxon>
    </lineage>
</organism>
<evidence type="ECO:0000313" key="2">
    <source>
        <dbReference type="EMBL" id="VDK78862.1"/>
    </source>
</evidence>
<dbReference type="Proteomes" id="UP000281553">
    <property type="component" value="Unassembled WGS sequence"/>
</dbReference>
<feature type="region of interest" description="Disordered" evidence="1">
    <location>
        <begin position="227"/>
        <end position="265"/>
    </location>
</feature>
<evidence type="ECO:0000313" key="3">
    <source>
        <dbReference type="Proteomes" id="UP000281553"/>
    </source>
</evidence>
<name>A0A3P6SSK5_DIBLA</name>
<dbReference type="EMBL" id="UYRU01042917">
    <property type="protein sequence ID" value="VDK78862.1"/>
    <property type="molecule type" value="Genomic_DNA"/>
</dbReference>
<feature type="region of interest" description="Disordered" evidence="1">
    <location>
        <begin position="1"/>
        <end position="20"/>
    </location>
</feature>